<dbReference type="InterPro" id="IPR020472">
    <property type="entry name" value="WD40_PAC1"/>
</dbReference>
<feature type="domain" description="Pyruvate kinase C-terminal" evidence="20">
    <location>
        <begin position="844"/>
        <end position="887"/>
    </location>
</feature>
<keyword evidence="12" id="KW-0067">ATP-binding</keyword>
<feature type="repeat" description="WD" evidence="16">
    <location>
        <begin position="188"/>
        <end position="217"/>
    </location>
</feature>
<dbReference type="PROSITE" id="PS50294">
    <property type="entry name" value="WD_REPEATS_REGION"/>
    <property type="match status" value="4"/>
</dbReference>
<dbReference type="AlphaFoldDB" id="A0A814KNN7"/>
<dbReference type="Proteomes" id="UP000663828">
    <property type="component" value="Unassembled WGS sequence"/>
</dbReference>
<evidence type="ECO:0000256" key="4">
    <source>
        <dbReference type="ARBA" id="ARBA00008663"/>
    </source>
</evidence>
<dbReference type="EMBL" id="CAJNOR010001000">
    <property type="protein sequence ID" value="CAF1054036.1"/>
    <property type="molecule type" value="Genomic_DNA"/>
</dbReference>
<evidence type="ECO:0000256" key="16">
    <source>
        <dbReference type="PROSITE-ProRule" id="PRU00221"/>
    </source>
</evidence>
<dbReference type="InterPro" id="IPR015806">
    <property type="entry name" value="Pyrv_Knase_insert_dom_sf"/>
</dbReference>
<name>A0A814KNN7_ADIRI</name>
<keyword evidence="6 16" id="KW-0853">WD repeat</keyword>
<dbReference type="Gene3D" id="3.20.20.60">
    <property type="entry name" value="Phosphoenolpyruvate-binding domains"/>
    <property type="match status" value="1"/>
</dbReference>
<comment type="cofactor">
    <cofactor evidence="1">
        <name>Mg(2+)</name>
        <dbReference type="ChEBI" id="CHEBI:18420"/>
    </cofactor>
</comment>
<evidence type="ECO:0000256" key="11">
    <source>
        <dbReference type="ARBA" id="ARBA00022777"/>
    </source>
</evidence>
<dbReference type="PRINTS" id="PR01050">
    <property type="entry name" value="PYRUVTKNASE"/>
</dbReference>
<keyword evidence="7 17" id="KW-0808">Transferase</keyword>
<dbReference type="CDD" id="cd00200">
    <property type="entry name" value="WD40"/>
    <property type="match status" value="1"/>
</dbReference>
<dbReference type="InterPro" id="IPR001697">
    <property type="entry name" value="Pyr_Knase"/>
</dbReference>
<feature type="region of interest" description="Disordered" evidence="18">
    <location>
        <begin position="1"/>
        <end position="30"/>
    </location>
</feature>
<reference evidence="21" key="1">
    <citation type="submission" date="2021-02" db="EMBL/GenBank/DDBJ databases">
        <authorList>
            <person name="Nowell W R."/>
        </authorList>
    </citation>
    <scope>NUCLEOTIDE SEQUENCE</scope>
</reference>
<feature type="repeat" description="WD" evidence="16">
    <location>
        <begin position="279"/>
        <end position="310"/>
    </location>
</feature>
<evidence type="ECO:0000256" key="6">
    <source>
        <dbReference type="ARBA" id="ARBA00022574"/>
    </source>
</evidence>
<dbReference type="InterPro" id="IPR036322">
    <property type="entry name" value="WD40_repeat_dom_sf"/>
</dbReference>
<dbReference type="PRINTS" id="PR00320">
    <property type="entry name" value="GPROTEINBRPT"/>
</dbReference>
<evidence type="ECO:0000259" key="20">
    <source>
        <dbReference type="Pfam" id="PF02887"/>
    </source>
</evidence>
<evidence type="ECO:0000256" key="12">
    <source>
        <dbReference type="ARBA" id="ARBA00022840"/>
    </source>
</evidence>
<dbReference type="GO" id="GO:0016301">
    <property type="term" value="F:kinase activity"/>
    <property type="evidence" value="ECO:0007669"/>
    <property type="project" value="UniProtKB-KW"/>
</dbReference>
<feature type="repeat" description="WD" evidence="16">
    <location>
        <begin position="218"/>
        <end position="252"/>
    </location>
</feature>
<dbReference type="InterPro" id="IPR015793">
    <property type="entry name" value="Pyrv_Knase_brl"/>
</dbReference>
<feature type="domain" description="Pyruvate kinase C-terminal" evidence="20">
    <location>
        <begin position="738"/>
        <end position="818"/>
    </location>
</feature>
<dbReference type="GO" id="GO:0030955">
    <property type="term" value="F:potassium ion binding"/>
    <property type="evidence" value="ECO:0007669"/>
    <property type="project" value="InterPro"/>
</dbReference>
<dbReference type="CDD" id="cd00288">
    <property type="entry name" value="Pyruvate_Kinase"/>
    <property type="match status" value="1"/>
</dbReference>
<dbReference type="NCBIfam" id="TIGR01064">
    <property type="entry name" value="pyruv_kin"/>
    <property type="match status" value="1"/>
</dbReference>
<dbReference type="InterPro" id="IPR001680">
    <property type="entry name" value="WD40_rpt"/>
</dbReference>
<dbReference type="InterPro" id="IPR011037">
    <property type="entry name" value="Pyrv_Knase-like_insert_dom_sf"/>
</dbReference>
<dbReference type="EC" id="2.7.1.40" evidence="5 17"/>
<dbReference type="GO" id="GO:0000287">
    <property type="term" value="F:magnesium ion binding"/>
    <property type="evidence" value="ECO:0007669"/>
    <property type="project" value="InterPro"/>
</dbReference>
<evidence type="ECO:0000259" key="19">
    <source>
        <dbReference type="Pfam" id="PF00224"/>
    </source>
</evidence>
<dbReference type="NCBIfam" id="NF004978">
    <property type="entry name" value="PRK06354.1"/>
    <property type="match status" value="1"/>
</dbReference>
<dbReference type="SUPFAM" id="SSF52935">
    <property type="entry name" value="PK C-terminal domain-like"/>
    <property type="match status" value="1"/>
</dbReference>
<dbReference type="InterPro" id="IPR019775">
    <property type="entry name" value="WD40_repeat_CS"/>
</dbReference>
<keyword evidence="15" id="KW-0670">Pyruvate</keyword>
<dbReference type="Gene3D" id="2.40.33.10">
    <property type="entry name" value="PK beta-barrel domain-like"/>
    <property type="match status" value="1"/>
</dbReference>
<evidence type="ECO:0000256" key="18">
    <source>
        <dbReference type="SAM" id="MobiDB-lite"/>
    </source>
</evidence>
<evidence type="ECO:0000256" key="15">
    <source>
        <dbReference type="ARBA" id="ARBA00023317"/>
    </source>
</evidence>
<evidence type="ECO:0000256" key="9">
    <source>
        <dbReference type="ARBA" id="ARBA00022737"/>
    </source>
</evidence>
<dbReference type="UniPathway" id="UPA00109">
    <property type="reaction ID" value="UER00188"/>
</dbReference>
<accession>A0A814KNN7</accession>
<dbReference type="PROSITE" id="PS00110">
    <property type="entry name" value="PYRUVATE_KINASE"/>
    <property type="match status" value="1"/>
</dbReference>
<evidence type="ECO:0000256" key="3">
    <source>
        <dbReference type="ARBA" id="ARBA00004997"/>
    </source>
</evidence>
<dbReference type="NCBIfam" id="NF004491">
    <property type="entry name" value="PRK05826.1"/>
    <property type="match status" value="1"/>
</dbReference>
<dbReference type="InterPro" id="IPR018209">
    <property type="entry name" value="Pyrv_Knase_AS"/>
</dbReference>
<feature type="repeat" description="WD" evidence="16">
    <location>
        <begin position="49"/>
        <end position="82"/>
    </location>
</feature>
<feature type="repeat" description="WD" evidence="16">
    <location>
        <begin position="134"/>
        <end position="176"/>
    </location>
</feature>
<evidence type="ECO:0000256" key="1">
    <source>
        <dbReference type="ARBA" id="ARBA00001946"/>
    </source>
</evidence>
<dbReference type="FunFam" id="2.40.33.10:FF:000023">
    <property type="entry name" value="Pyruvate kinase PKM"/>
    <property type="match status" value="1"/>
</dbReference>
<dbReference type="Pfam" id="PF02887">
    <property type="entry name" value="PK_C"/>
    <property type="match status" value="2"/>
</dbReference>
<comment type="cofactor">
    <cofactor evidence="2">
        <name>K(+)</name>
        <dbReference type="ChEBI" id="CHEBI:29103"/>
    </cofactor>
</comment>
<keyword evidence="8" id="KW-0479">Metal-binding</keyword>
<evidence type="ECO:0000313" key="21">
    <source>
        <dbReference type="EMBL" id="CAF1054036.1"/>
    </source>
</evidence>
<comment type="catalytic activity">
    <reaction evidence="17">
        <text>pyruvate + ATP = phosphoenolpyruvate + ADP + H(+)</text>
        <dbReference type="Rhea" id="RHEA:18157"/>
        <dbReference type="ChEBI" id="CHEBI:15361"/>
        <dbReference type="ChEBI" id="CHEBI:15378"/>
        <dbReference type="ChEBI" id="CHEBI:30616"/>
        <dbReference type="ChEBI" id="CHEBI:58702"/>
        <dbReference type="ChEBI" id="CHEBI:456216"/>
        <dbReference type="EC" id="2.7.1.40"/>
    </reaction>
</comment>
<dbReference type="Pfam" id="PF00224">
    <property type="entry name" value="PK"/>
    <property type="match status" value="1"/>
</dbReference>
<comment type="caution">
    <text evidence="21">The sequence shown here is derived from an EMBL/GenBank/DDBJ whole genome shotgun (WGS) entry which is preliminary data.</text>
</comment>
<evidence type="ECO:0000313" key="22">
    <source>
        <dbReference type="Proteomes" id="UP000663828"/>
    </source>
</evidence>
<dbReference type="InterPro" id="IPR036918">
    <property type="entry name" value="Pyrv_Knase_C_sf"/>
</dbReference>
<proteinExistence type="inferred from homology"/>
<evidence type="ECO:0000256" key="13">
    <source>
        <dbReference type="ARBA" id="ARBA00022842"/>
    </source>
</evidence>
<dbReference type="PROSITE" id="PS50082">
    <property type="entry name" value="WD_REPEATS_2"/>
    <property type="match status" value="6"/>
</dbReference>
<evidence type="ECO:0000256" key="10">
    <source>
        <dbReference type="ARBA" id="ARBA00022741"/>
    </source>
</evidence>
<evidence type="ECO:0000256" key="17">
    <source>
        <dbReference type="RuleBase" id="RU000504"/>
    </source>
</evidence>
<feature type="repeat" description="WD" evidence="16">
    <location>
        <begin position="92"/>
        <end position="133"/>
    </location>
</feature>
<dbReference type="InterPro" id="IPR015813">
    <property type="entry name" value="Pyrv/PenolPyrv_kinase-like_dom"/>
</dbReference>
<dbReference type="SUPFAM" id="SSF50800">
    <property type="entry name" value="PK beta-barrel domain-like"/>
    <property type="match status" value="1"/>
</dbReference>
<sequence length="890" mass="99162">MSLKRPNENGSLVPIGPQPPYKQARTSESNQIVAHQRRTSKLAAPIMLLQGHEGEIFSCKFHADGEIMASAGFDRKIFLWNVYDQCYNWAVLTGHGGAIMELQWSPDGSELASCSTDKLAYIWDITTCQRVKKLKGHQSFINSIGYSRIGKDMMCTGSDDGTVKVWDRRKRGEVMTLSTTYQVLTCCFNASSDAIFSGGIDNTIRMWDLRKKDVSLRLEGHLDSPTGLELSHDGSYLASNSMDSTIRIWDIRPYFNGVDRCIKLLQGHQHNFEKNLLRVAWSPDGKRMSCGSADKHVYIWDVASRQILYRLPGHLGSVNEMDIRGKIKSELKQKDPKDRNFYQHQSFAETAVNALEQRTLLDIDSEPWNTRHTSIICTLGPASQSVEMLRKMIDAGMNIARMNFSHGSYEYHQTSINNVRAAEKLTGENEEFRPIAIALDTKGPEIRTGVLADGVNSELDLQNGMAVRITTDPAFAEKCTKDALYVDYTNIVHVIKPGNRVFIDDGLLSLLVKEVGDNFLVCEVENGGLLGSRKGVNLPGVPIDLPAVSDKDEKDLQFAVKNDLDMVFASFIRDAEGIRVIRKILGEAGKNIKIIAKIENHQGIQNFDAILEEADGIMVARGDMGIEIPPQKVFVAQKMMIAKCNQAGKPVICATQMLESMTKNPRPTRAEVSDVANAVLDNADCIMLSGETAKGKYPIQCIQLMHEIAREAEACLFHRELFENLRYFTKPPLDQMQSTAIAAVEAAFRSYASLIVVLTHSGRSAHLIAQYRPRAVIMTVTRSLKTARQVHLYRGCCPVFVCTQRIAGNLQETTDYSKQDDELLFKQHHISATQALAMSDWLLDVDARVIDAITLAKRRGFVSAGDAVVVVTGWRPGYGTTNTLRVIYAD</sequence>
<keyword evidence="14 17" id="KW-0324">Glycolysis</keyword>
<keyword evidence="9" id="KW-0677">Repeat</keyword>
<dbReference type="GO" id="GO:0005524">
    <property type="term" value="F:ATP binding"/>
    <property type="evidence" value="ECO:0007669"/>
    <property type="project" value="UniProtKB-KW"/>
</dbReference>
<dbReference type="InterPro" id="IPR015795">
    <property type="entry name" value="Pyrv_Knase_C"/>
</dbReference>
<dbReference type="SUPFAM" id="SSF50978">
    <property type="entry name" value="WD40 repeat-like"/>
    <property type="match status" value="1"/>
</dbReference>
<dbReference type="InterPro" id="IPR015943">
    <property type="entry name" value="WD40/YVTN_repeat-like_dom_sf"/>
</dbReference>
<keyword evidence="11 17" id="KW-0418">Kinase</keyword>
<dbReference type="GO" id="GO:0004743">
    <property type="term" value="F:pyruvate kinase activity"/>
    <property type="evidence" value="ECO:0007669"/>
    <property type="project" value="UniProtKB-EC"/>
</dbReference>
<gene>
    <name evidence="21" type="ORF">XAT740_LOCUS15927</name>
</gene>
<evidence type="ECO:0000256" key="8">
    <source>
        <dbReference type="ARBA" id="ARBA00022723"/>
    </source>
</evidence>
<organism evidence="21 22">
    <name type="scientific">Adineta ricciae</name>
    <name type="common">Rotifer</name>
    <dbReference type="NCBI Taxonomy" id="249248"/>
    <lineage>
        <taxon>Eukaryota</taxon>
        <taxon>Metazoa</taxon>
        <taxon>Spiralia</taxon>
        <taxon>Gnathifera</taxon>
        <taxon>Rotifera</taxon>
        <taxon>Eurotatoria</taxon>
        <taxon>Bdelloidea</taxon>
        <taxon>Adinetida</taxon>
        <taxon>Adinetidae</taxon>
        <taxon>Adineta</taxon>
    </lineage>
</organism>
<dbReference type="PANTHER" id="PTHR11817">
    <property type="entry name" value="PYRUVATE KINASE"/>
    <property type="match status" value="1"/>
</dbReference>
<dbReference type="FunFam" id="3.20.20.60:FF:000025">
    <property type="entry name" value="Pyruvate kinase"/>
    <property type="match status" value="1"/>
</dbReference>
<protein>
    <recommendedName>
        <fullName evidence="5 17">Pyruvate kinase</fullName>
        <ecNumber evidence="5 17">2.7.1.40</ecNumber>
    </recommendedName>
</protein>
<keyword evidence="10" id="KW-0547">Nucleotide-binding</keyword>
<dbReference type="SUPFAM" id="SSF51621">
    <property type="entry name" value="Phosphoenolpyruvate/pyruvate domain"/>
    <property type="match status" value="1"/>
</dbReference>
<dbReference type="Gene3D" id="3.40.1380.20">
    <property type="entry name" value="Pyruvate kinase, C-terminal domain"/>
    <property type="match status" value="1"/>
</dbReference>
<evidence type="ECO:0000256" key="14">
    <source>
        <dbReference type="ARBA" id="ARBA00023152"/>
    </source>
</evidence>
<keyword evidence="22" id="KW-1185">Reference proteome</keyword>
<evidence type="ECO:0000256" key="2">
    <source>
        <dbReference type="ARBA" id="ARBA00001958"/>
    </source>
</evidence>
<dbReference type="Pfam" id="PF00400">
    <property type="entry name" value="WD40"/>
    <property type="match status" value="6"/>
</dbReference>
<comment type="pathway">
    <text evidence="3 17">Carbohydrate degradation; glycolysis; pyruvate from D-glyceraldehyde 3-phosphate: step 5/5.</text>
</comment>
<dbReference type="Gene3D" id="2.130.10.10">
    <property type="entry name" value="YVTN repeat-like/Quinoprotein amine dehydrogenase"/>
    <property type="match status" value="1"/>
</dbReference>
<evidence type="ECO:0000256" key="7">
    <source>
        <dbReference type="ARBA" id="ARBA00022679"/>
    </source>
</evidence>
<dbReference type="PROSITE" id="PS00678">
    <property type="entry name" value="WD_REPEATS_1"/>
    <property type="match status" value="3"/>
</dbReference>
<dbReference type="InterPro" id="IPR040442">
    <property type="entry name" value="Pyrv_kinase-like_dom_sf"/>
</dbReference>
<keyword evidence="13 17" id="KW-0460">Magnesium</keyword>
<comment type="similarity">
    <text evidence="4 17">Belongs to the pyruvate kinase family.</text>
</comment>
<feature type="domain" description="Pyruvate kinase barrel" evidence="19">
    <location>
        <begin position="371"/>
        <end position="701"/>
    </location>
</feature>
<evidence type="ECO:0000256" key="5">
    <source>
        <dbReference type="ARBA" id="ARBA00012142"/>
    </source>
</evidence>
<dbReference type="SMART" id="SM00320">
    <property type="entry name" value="WD40"/>
    <property type="match status" value="6"/>
</dbReference>